<dbReference type="EC" id="3.1.26.5" evidence="7"/>
<dbReference type="PROSITE" id="PS00648">
    <property type="entry name" value="RIBONUCLEASE_P"/>
    <property type="match status" value="1"/>
</dbReference>
<organism evidence="8 9">
    <name type="scientific">Croceivirga radicis</name>
    <dbReference type="NCBI Taxonomy" id="1929488"/>
    <lineage>
        <taxon>Bacteria</taxon>
        <taxon>Pseudomonadati</taxon>
        <taxon>Bacteroidota</taxon>
        <taxon>Flavobacteriia</taxon>
        <taxon>Flavobacteriales</taxon>
        <taxon>Flavobacteriaceae</taxon>
        <taxon>Croceivirga</taxon>
    </lineage>
</organism>
<dbReference type="InterPro" id="IPR014721">
    <property type="entry name" value="Ribsml_uS5_D2-typ_fold_subgr"/>
</dbReference>
<evidence type="ECO:0000256" key="2">
    <source>
        <dbReference type="ARBA" id="ARBA00022694"/>
    </source>
</evidence>
<dbReference type="Pfam" id="PF00825">
    <property type="entry name" value="Ribonuclease_P"/>
    <property type="match status" value="1"/>
</dbReference>
<dbReference type="AlphaFoldDB" id="A0A1V6LVX8"/>
<dbReference type="Proteomes" id="UP000191680">
    <property type="component" value="Unassembled WGS sequence"/>
</dbReference>
<dbReference type="InterPro" id="IPR020539">
    <property type="entry name" value="RNase_P_CS"/>
</dbReference>
<reference evidence="8 9" key="1">
    <citation type="submission" date="2016-12" db="EMBL/GenBank/DDBJ databases">
        <authorList>
            <person name="Song W.-J."/>
            <person name="Kurnit D.M."/>
        </authorList>
    </citation>
    <scope>NUCLEOTIDE SEQUENCE [LARGE SCALE GENOMIC DNA]</scope>
    <source>
        <strain evidence="8 9">HSG9</strain>
    </source>
</reference>
<evidence type="ECO:0000313" key="8">
    <source>
        <dbReference type="EMBL" id="OQD44288.1"/>
    </source>
</evidence>
<evidence type="ECO:0000256" key="5">
    <source>
        <dbReference type="ARBA" id="ARBA00022801"/>
    </source>
</evidence>
<dbReference type="GO" id="GO:0004526">
    <property type="term" value="F:ribonuclease P activity"/>
    <property type="evidence" value="ECO:0007669"/>
    <property type="project" value="UniProtKB-UniRule"/>
</dbReference>
<proteinExistence type="inferred from homology"/>
<keyword evidence="9" id="KW-1185">Reference proteome</keyword>
<dbReference type="RefSeq" id="WP_029511563.1">
    <property type="nucleotide sequence ID" value="NZ_AFOE01000049.1"/>
</dbReference>
<dbReference type="InterPro" id="IPR000100">
    <property type="entry name" value="RNase_P"/>
</dbReference>
<evidence type="ECO:0000256" key="4">
    <source>
        <dbReference type="ARBA" id="ARBA00022759"/>
    </source>
</evidence>
<dbReference type="GO" id="GO:0000049">
    <property type="term" value="F:tRNA binding"/>
    <property type="evidence" value="ECO:0007669"/>
    <property type="project" value="UniProtKB-UniRule"/>
</dbReference>
<dbReference type="InterPro" id="IPR020568">
    <property type="entry name" value="Ribosomal_Su5_D2-typ_SF"/>
</dbReference>
<keyword evidence="2 7" id="KW-0819">tRNA processing</keyword>
<dbReference type="Gene3D" id="3.30.230.10">
    <property type="match status" value="1"/>
</dbReference>
<name>A0A1V6LVX8_9FLAO</name>
<comment type="catalytic activity">
    <reaction evidence="7">
        <text>Endonucleolytic cleavage of RNA, removing 5'-extranucleotides from tRNA precursor.</text>
        <dbReference type="EC" id="3.1.26.5"/>
    </reaction>
</comment>
<keyword evidence="4 7" id="KW-0255">Endonuclease</keyword>
<dbReference type="SUPFAM" id="SSF54211">
    <property type="entry name" value="Ribosomal protein S5 domain 2-like"/>
    <property type="match status" value="1"/>
</dbReference>
<keyword evidence="6 7" id="KW-0694">RNA-binding</keyword>
<comment type="caution">
    <text evidence="8">The sequence shown here is derived from an EMBL/GenBank/DDBJ whole genome shotgun (WGS) entry which is preliminary data.</text>
</comment>
<evidence type="ECO:0000256" key="7">
    <source>
        <dbReference type="HAMAP-Rule" id="MF_00227"/>
    </source>
</evidence>
<evidence type="ECO:0000256" key="1">
    <source>
        <dbReference type="ARBA" id="ARBA00002663"/>
    </source>
</evidence>
<comment type="subunit">
    <text evidence="7">Consists of a catalytic RNA component (M1 or rnpB) and a protein subunit.</text>
</comment>
<evidence type="ECO:0000256" key="6">
    <source>
        <dbReference type="ARBA" id="ARBA00022884"/>
    </source>
</evidence>
<sequence>MNASLPHKERLREKIIIDKLFSEGKSINAFPLKLVYLPIENKINKVAFIAPKRTLKKAVERNAVKRVLRENYRLQKEVFFNNIQANFAFAILYLGKEIPEFHFIEKKMKVLFHKLQKVQSNDGQS</sequence>
<dbReference type="GO" id="GO:0001682">
    <property type="term" value="P:tRNA 5'-leader removal"/>
    <property type="evidence" value="ECO:0007669"/>
    <property type="project" value="UniProtKB-UniRule"/>
</dbReference>
<accession>A0A1V6LVX8</accession>
<dbReference type="OrthoDB" id="1524972at2"/>
<protein>
    <recommendedName>
        <fullName evidence="7">Ribonuclease P protein component</fullName>
        <shortName evidence="7">RNase P protein</shortName>
        <shortName evidence="7">RNaseP protein</shortName>
        <ecNumber evidence="7">3.1.26.5</ecNumber>
    </recommendedName>
    <alternativeName>
        <fullName evidence="7">Protein C5</fullName>
    </alternativeName>
</protein>
<keyword evidence="3 7" id="KW-0540">Nuclease</keyword>
<dbReference type="HAMAP" id="MF_00227">
    <property type="entry name" value="RNase_P"/>
    <property type="match status" value="1"/>
</dbReference>
<comment type="similarity">
    <text evidence="7">Belongs to the RnpA family.</text>
</comment>
<evidence type="ECO:0000313" key="9">
    <source>
        <dbReference type="Proteomes" id="UP000191680"/>
    </source>
</evidence>
<evidence type="ECO:0000256" key="3">
    <source>
        <dbReference type="ARBA" id="ARBA00022722"/>
    </source>
</evidence>
<keyword evidence="5 7" id="KW-0378">Hydrolase</keyword>
<comment type="function">
    <text evidence="1 7">RNaseP catalyzes the removal of the 5'-leader sequence from pre-tRNA to produce the mature 5'-terminus. It can also cleave other RNA substrates such as 4.5S RNA. The protein component plays an auxiliary but essential role in vivo by binding to the 5'-leader sequence and broadening the substrate specificity of the ribozyme.</text>
</comment>
<gene>
    <name evidence="7" type="primary">rnpA</name>
    <name evidence="8" type="ORF">BUL40_01670</name>
</gene>
<dbReference type="EMBL" id="MTBC01000001">
    <property type="protein sequence ID" value="OQD44288.1"/>
    <property type="molecule type" value="Genomic_DNA"/>
</dbReference>